<evidence type="ECO:0000256" key="5">
    <source>
        <dbReference type="ARBA" id="ARBA00022737"/>
    </source>
</evidence>
<name>A0AAP0QU86_9ROSI</name>
<dbReference type="Gene3D" id="3.80.10.10">
    <property type="entry name" value="Ribonuclease Inhibitor"/>
    <property type="match status" value="3"/>
</dbReference>
<keyword evidence="2" id="KW-1003">Cell membrane</keyword>
<keyword evidence="8" id="KW-1185">Reference proteome</keyword>
<dbReference type="InterPro" id="IPR025875">
    <property type="entry name" value="Leu-rich_rpt_4"/>
</dbReference>
<sequence length="482" mass="52634">MFFNSSYLSCFMASATFFFVGFLVLAGEAIALQRKDDLSEMEMDEDELLGLFEVMSSLIEDPGWGRAHPEPCTETPWPGVECEIGEDDPSIFHVTKVHIGPDIITPTCKISANISDALLKLPYLKTLSIFNCFVSSPVTLSPTLFGALSSLEHLALYSNPTLSGEIPSSLAEIAGLRVLSLSQNNLQGNIPKELGRLVNLEQLDLSYNNLSGEIPDEIGGMISLTVLDLSWNGLQGQVPPSLGTLQLLQKIDLGSNKLVGSIPPALGKLSRLVLLDLSQNCINGPIPETLSGLQQLQYLIVDHNPINSRIPLFLGTLQNLTAISVSECGLTGPIPNFFSSLNSLTALSLDNNNLRGTVPPSLGSLPNSMLDQLNLSHNQLSGELKFPEEFIERLGERLDVRGNDKLCTSNKLYLNKNISIYLQIPPCLGTKENGGNGTVQEHPDNSSRYHGKISSNAAQWLNPLEVLSFIYYNFAFCWIFIL</sequence>
<gene>
    <name evidence="7" type="ORF">WN944_012045</name>
</gene>
<dbReference type="InterPro" id="IPR032675">
    <property type="entry name" value="LRR_dom_sf"/>
</dbReference>
<evidence type="ECO:0000256" key="3">
    <source>
        <dbReference type="ARBA" id="ARBA00022614"/>
    </source>
</evidence>
<dbReference type="InterPro" id="IPR046959">
    <property type="entry name" value="PRK1-6/SRF4-like"/>
</dbReference>
<dbReference type="PANTHER" id="PTHR48007:SF4">
    <property type="entry name" value="LEUCINE-RICH REPEAT RECEPTOR-LIKE PROTEIN KINASE PXC1"/>
    <property type="match status" value="1"/>
</dbReference>
<dbReference type="Pfam" id="PF12799">
    <property type="entry name" value="LRR_4"/>
    <property type="match status" value="1"/>
</dbReference>
<organism evidence="7 8">
    <name type="scientific">Citrus x changshan-huyou</name>
    <dbReference type="NCBI Taxonomy" id="2935761"/>
    <lineage>
        <taxon>Eukaryota</taxon>
        <taxon>Viridiplantae</taxon>
        <taxon>Streptophyta</taxon>
        <taxon>Embryophyta</taxon>
        <taxon>Tracheophyta</taxon>
        <taxon>Spermatophyta</taxon>
        <taxon>Magnoliopsida</taxon>
        <taxon>eudicotyledons</taxon>
        <taxon>Gunneridae</taxon>
        <taxon>Pentapetalae</taxon>
        <taxon>rosids</taxon>
        <taxon>malvids</taxon>
        <taxon>Sapindales</taxon>
        <taxon>Rutaceae</taxon>
        <taxon>Aurantioideae</taxon>
        <taxon>Citrus</taxon>
    </lineage>
</organism>
<dbReference type="GO" id="GO:0051707">
    <property type="term" value="P:response to other organism"/>
    <property type="evidence" value="ECO:0007669"/>
    <property type="project" value="UniProtKB-ARBA"/>
</dbReference>
<dbReference type="PROSITE" id="PS51450">
    <property type="entry name" value="LRR"/>
    <property type="match status" value="1"/>
</dbReference>
<keyword evidence="5" id="KW-0677">Repeat</keyword>
<dbReference type="FunFam" id="3.80.10.10:FF:000299">
    <property type="entry name" value="Piriformospora indica-insensitive protein 2"/>
    <property type="match status" value="1"/>
</dbReference>
<evidence type="ECO:0000313" key="8">
    <source>
        <dbReference type="Proteomes" id="UP001428341"/>
    </source>
</evidence>
<evidence type="ECO:0000256" key="2">
    <source>
        <dbReference type="ARBA" id="ARBA00022475"/>
    </source>
</evidence>
<evidence type="ECO:0000256" key="4">
    <source>
        <dbReference type="ARBA" id="ARBA00022729"/>
    </source>
</evidence>
<dbReference type="Pfam" id="PF00560">
    <property type="entry name" value="LRR_1"/>
    <property type="match status" value="3"/>
</dbReference>
<proteinExistence type="predicted"/>
<keyword evidence="3" id="KW-0433">Leucine-rich repeat</keyword>
<dbReference type="SUPFAM" id="SSF52058">
    <property type="entry name" value="L domain-like"/>
    <property type="match status" value="1"/>
</dbReference>
<evidence type="ECO:0000313" key="7">
    <source>
        <dbReference type="EMBL" id="KAK9223600.1"/>
    </source>
</evidence>
<keyword evidence="6" id="KW-0472">Membrane</keyword>
<dbReference type="FunFam" id="3.80.10.10:FF:000269">
    <property type="entry name" value="Piriformospora indica-insensitive protein 2"/>
    <property type="match status" value="1"/>
</dbReference>
<comment type="caution">
    <text evidence="7">The sequence shown here is derived from an EMBL/GenBank/DDBJ whole genome shotgun (WGS) entry which is preliminary data.</text>
</comment>
<comment type="subcellular location">
    <subcellularLocation>
        <location evidence="1">Cell membrane</location>
    </subcellularLocation>
</comment>
<dbReference type="Pfam" id="PF13855">
    <property type="entry name" value="LRR_8"/>
    <property type="match status" value="1"/>
</dbReference>
<dbReference type="AlphaFoldDB" id="A0AAP0QU86"/>
<keyword evidence="4" id="KW-0732">Signal</keyword>
<dbReference type="PANTHER" id="PTHR48007">
    <property type="entry name" value="LEUCINE-RICH REPEAT RECEPTOR-LIKE PROTEIN KINASE PXC1"/>
    <property type="match status" value="1"/>
</dbReference>
<dbReference type="EMBL" id="JBCGBO010000002">
    <property type="protein sequence ID" value="KAK9223600.1"/>
    <property type="molecule type" value="Genomic_DNA"/>
</dbReference>
<evidence type="ECO:0000256" key="1">
    <source>
        <dbReference type="ARBA" id="ARBA00004236"/>
    </source>
</evidence>
<reference evidence="7 8" key="1">
    <citation type="submission" date="2024-05" db="EMBL/GenBank/DDBJ databases">
        <title>Haplotype-resolved chromosome-level genome assembly of Huyou (Citrus changshanensis).</title>
        <authorList>
            <person name="Miao C."/>
            <person name="Chen W."/>
            <person name="Wu Y."/>
            <person name="Wang L."/>
            <person name="Zhao S."/>
            <person name="Grierson D."/>
            <person name="Xu C."/>
            <person name="Chen K."/>
        </authorList>
    </citation>
    <scope>NUCLEOTIDE SEQUENCE [LARGE SCALE GENOMIC DNA]</scope>
    <source>
        <strain evidence="7">01-14</strain>
        <tissue evidence="7">Leaf</tissue>
    </source>
</reference>
<protein>
    <submittedName>
        <fullName evidence="7">Uncharacterized protein</fullName>
    </submittedName>
</protein>
<dbReference type="SMART" id="SM00369">
    <property type="entry name" value="LRR_TYP"/>
    <property type="match status" value="4"/>
</dbReference>
<dbReference type="GO" id="GO:0005886">
    <property type="term" value="C:plasma membrane"/>
    <property type="evidence" value="ECO:0007669"/>
    <property type="project" value="UniProtKB-SubCell"/>
</dbReference>
<dbReference type="InterPro" id="IPR003591">
    <property type="entry name" value="Leu-rich_rpt_typical-subtyp"/>
</dbReference>
<dbReference type="Proteomes" id="UP001428341">
    <property type="component" value="Unassembled WGS sequence"/>
</dbReference>
<dbReference type="InterPro" id="IPR001611">
    <property type="entry name" value="Leu-rich_rpt"/>
</dbReference>
<evidence type="ECO:0000256" key="6">
    <source>
        <dbReference type="ARBA" id="ARBA00023136"/>
    </source>
</evidence>
<accession>A0AAP0QU86</accession>